<dbReference type="AlphaFoldDB" id="A0A0R2D7M3"/>
<dbReference type="InterPro" id="IPR005025">
    <property type="entry name" value="FMN_Rdtase-like_dom"/>
</dbReference>
<proteinExistence type="predicted"/>
<dbReference type="Pfam" id="PF03358">
    <property type="entry name" value="FMN_red"/>
    <property type="match status" value="1"/>
</dbReference>
<feature type="domain" description="NADPH-dependent FMN reductase-like" evidence="1">
    <location>
        <begin position="3"/>
        <end position="148"/>
    </location>
</feature>
<dbReference type="InterPro" id="IPR029039">
    <property type="entry name" value="Flavoprotein-like_sf"/>
</dbReference>
<dbReference type="GO" id="GO:0005829">
    <property type="term" value="C:cytosol"/>
    <property type="evidence" value="ECO:0007669"/>
    <property type="project" value="TreeGrafter"/>
</dbReference>
<accession>A0A0R2D7M3</accession>
<dbReference type="EMBL" id="AYYI01000005">
    <property type="protein sequence ID" value="KRM99943.1"/>
    <property type="molecule type" value="Genomic_DNA"/>
</dbReference>
<protein>
    <submittedName>
        <fullName evidence="2">Flavoprotein</fullName>
    </submittedName>
</protein>
<dbReference type="PANTHER" id="PTHR30543:SF21">
    <property type="entry name" value="NAD(P)H-DEPENDENT FMN REDUCTASE LOT6"/>
    <property type="match status" value="1"/>
</dbReference>
<dbReference type="RefSeq" id="WP_057873005.1">
    <property type="nucleotide sequence ID" value="NZ_AYYI01000005.1"/>
</dbReference>
<gene>
    <name evidence="2" type="ORF">FC24_GL001779</name>
</gene>
<comment type="caution">
    <text evidence="2">The sequence shown here is derived from an EMBL/GenBank/DDBJ whole genome shotgun (WGS) entry which is preliminary data.</text>
</comment>
<name>A0A0R2D7M3_9LACO</name>
<evidence type="ECO:0000313" key="3">
    <source>
        <dbReference type="Proteomes" id="UP000051638"/>
    </source>
</evidence>
<dbReference type="Gene3D" id="3.40.50.360">
    <property type="match status" value="1"/>
</dbReference>
<dbReference type="PATRIC" id="fig|1423796.3.peg.1807"/>
<dbReference type="PANTHER" id="PTHR30543">
    <property type="entry name" value="CHROMATE REDUCTASE"/>
    <property type="match status" value="1"/>
</dbReference>
<evidence type="ECO:0000259" key="1">
    <source>
        <dbReference type="Pfam" id="PF03358"/>
    </source>
</evidence>
<keyword evidence="3" id="KW-1185">Reference proteome</keyword>
<reference evidence="2 3" key="1">
    <citation type="journal article" date="2015" name="Genome Announc.">
        <title>Expanding the biotechnology potential of lactobacilli through comparative genomics of 213 strains and associated genera.</title>
        <authorList>
            <person name="Sun Z."/>
            <person name="Harris H.M."/>
            <person name="McCann A."/>
            <person name="Guo C."/>
            <person name="Argimon S."/>
            <person name="Zhang W."/>
            <person name="Yang X."/>
            <person name="Jeffery I.B."/>
            <person name="Cooney J.C."/>
            <person name="Kagawa T.F."/>
            <person name="Liu W."/>
            <person name="Song Y."/>
            <person name="Salvetti E."/>
            <person name="Wrobel A."/>
            <person name="Rasinkangas P."/>
            <person name="Parkhill J."/>
            <person name="Rea M.C."/>
            <person name="O'Sullivan O."/>
            <person name="Ritari J."/>
            <person name="Douillard F.P."/>
            <person name="Paul Ross R."/>
            <person name="Yang R."/>
            <person name="Briner A.E."/>
            <person name="Felis G.E."/>
            <person name="de Vos W.M."/>
            <person name="Barrangou R."/>
            <person name="Klaenhammer T.R."/>
            <person name="Caufield P.W."/>
            <person name="Cui Y."/>
            <person name="Zhang H."/>
            <person name="O'Toole P.W."/>
        </authorList>
    </citation>
    <scope>NUCLEOTIDE SEQUENCE [LARGE SCALE GENOMIC DNA]</scope>
    <source>
        <strain evidence="2 3">DSM 20253</strain>
    </source>
</reference>
<dbReference type="GO" id="GO:0010181">
    <property type="term" value="F:FMN binding"/>
    <property type="evidence" value="ECO:0007669"/>
    <property type="project" value="TreeGrafter"/>
</dbReference>
<sequence>MTQIAIILGSTRKVAAGQFIFDYLKQHAPKMDNIDYQWLDLKKYQLPFYNHSETPLAQPLTDLTTNEKNWLNALKQADGYLILTPEYDHALPGELKNALDYVGPEVARKPVQILSYTSYSDGGVLAAESLVPILQMLKTLVLPNPILISQVNDNFAADGRLLATAPSGDYYAQRLTNGIKELIFYSQLLKTHPFHSPYDV</sequence>
<organism evidence="2 3">
    <name type="scientific">Loigolactobacillus rennini DSM 20253</name>
    <dbReference type="NCBI Taxonomy" id="1423796"/>
    <lineage>
        <taxon>Bacteria</taxon>
        <taxon>Bacillati</taxon>
        <taxon>Bacillota</taxon>
        <taxon>Bacilli</taxon>
        <taxon>Lactobacillales</taxon>
        <taxon>Lactobacillaceae</taxon>
        <taxon>Loigolactobacillus</taxon>
    </lineage>
</organism>
<dbReference type="STRING" id="1423796.FC24_GL001779"/>
<dbReference type="InterPro" id="IPR050712">
    <property type="entry name" value="NAD(P)H-dep_reductase"/>
</dbReference>
<dbReference type="SUPFAM" id="SSF52218">
    <property type="entry name" value="Flavoproteins"/>
    <property type="match status" value="1"/>
</dbReference>
<dbReference type="GO" id="GO:0016491">
    <property type="term" value="F:oxidoreductase activity"/>
    <property type="evidence" value="ECO:0007669"/>
    <property type="project" value="InterPro"/>
</dbReference>
<evidence type="ECO:0000313" key="2">
    <source>
        <dbReference type="EMBL" id="KRM99943.1"/>
    </source>
</evidence>
<dbReference type="OrthoDB" id="9812295at2"/>
<dbReference type="Proteomes" id="UP000051638">
    <property type="component" value="Unassembled WGS sequence"/>
</dbReference>